<reference evidence="5 7" key="1">
    <citation type="journal article" date="2018" name="Gigascience">
        <title>Genomes of trombidid mites reveal novel predicted allergens and laterally-transferred genes associated with secondary metabolism.</title>
        <authorList>
            <person name="Dong X."/>
            <person name="Chaisiri K."/>
            <person name="Xia D."/>
            <person name="Armstrong S.D."/>
            <person name="Fang Y."/>
            <person name="Donnelly M.J."/>
            <person name="Kadowaki T."/>
            <person name="McGarry J.W."/>
            <person name="Darby A.C."/>
            <person name="Makepeace B.L."/>
        </authorList>
    </citation>
    <scope>NUCLEOTIDE SEQUENCE [LARGE SCALE GENOMIC DNA]</scope>
    <source>
        <strain evidence="5">UoL-WK</strain>
    </source>
</reference>
<feature type="domain" description="TTI1 C-terminal TPR" evidence="3">
    <location>
        <begin position="571"/>
        <end position="859"/>
    </location>
</feature>
<evidence type="ECO:0000313" key="4">
    <source>
        <dbReference type="EMBL" id="RWS09269.1"/>
    </source>
</evidence>
<dbReference type="Pfam" id="PF24173">
    <property type="entry name" value="TPR_TTI1_N"/>
    <property type="match status" value="1"/>
</dbReference>
<protein>
    <submittedName>
        <fullName evidence="5">TELO2-interacting protein 1-like protein</fullName>
    </submittedName>
</protein>
<dbReference type="InterPro" id="IPR052587">
    <property type="entry name" value="TELO2-interacting_protein_1"/>
</dbReference>
<feature type="domain" description="TTI1 N-terminal TPR" evidence="2">
    <location>
        <begin position="2"/>
        <end position="202"/>
    </location>
</feature>
<dbReference type="InterPro" id="IPR049362">
    <property type="entry name" value="TTI1_rpt"/>
</dbReference>
<dbReference type="STRING" id="1965070.A0A3S4R0J3"/>
<feature type="compositionally biased region" description="Acidic residues" evidence="1">
    <location>
        <begin position="642"/>
        <end position="655"/>
    </location>
</feature>
<reference evidence="5" key="2">
    <citation type="submission" date="2018-11" db="EMBL/GenBank/DDBJ databases">
        <title>Trombidioid mite genomics.</title>
        <authorList>
            <person name="Dong X."/>
        </authorList>
    </citation>
    <scope>NUCLEOTIDE SEQUENCE</scope>
    <source>
        <strain evidence="5">UoL-WK</strain>
    </source>
</reference>
<dbReference type="Proteomes" id="UP000285301">
    <property type="component" value="Unassembled WGS sequence"/>
</dbReference>
<dbReference type="GO" id="GO:0005737">
    <property type="term" value="C:cytoplasm"/>
    <property type="evidence" value="ECO:0007669"/>
    <property type="project" value="TreeGrafter"/>
</dbReference>
<dbReference type="InterPro" id="IPR011989">
    <property type="entry name" value="ARM-like"/>
</dbReference>
<dbReference type="Pfam" id="PF24181">
    <property type="entry name" value="TPR_TTI1_C"/>
    <property type="match status" value="1"/>
</dbReference>
<dbReference type="Pfam" id="PF21547">
    <property type="entry name" value="TTI1"/>
    <property type="match status" value="1"/>
</dbReference>
<dbReference type="Gene3D" id="1.25.10.10">
    <property type="entry name" value="Leucine-rich Repeat Variant"/>
    <property type="match status" value="1"/>
</dbReference>
<evidence type="ECO:0000313" key="7">
    <source>
        <dbReference type="Proteomes" id="UP000285301"/>
    </source>
</evidence>
<evidence type="ECO:0000259" key="2">
    <source>
        <dbReference type="Pfam" id="PF24173"/>
    </source>
</evidence>
<sequence>MIKSLSAENCANVLSAEFRPILGHSISVLLNFAVYEKYKDLRKLALITFHTLIQKSISNSAWNGTSINPGDIFASFLPGISVNLTKILTNDDKVNRELIISSLRLFRVILTCTLCDTSGDIQSKHCSNEQFIVFRDDEWFEKCSTKLVPAIRKIIFTLISHQAHEVRKELLIFCKEILLNCSTKFLRSSVDAFLEVPLSMLNEDDDYDGNCKDLSALATEFISHFSAAVLNSSRTLTDVIFDQIYKFVSSFPREMRSLDENHIAAKINILNGYITCLGTSGISLIMSMDLYRQRLFQCLIDLAEFDYKSIDRLYNFVKPISDTGGDSADEDNLKPLFDVKRKKFKHFNETRTERCLQRCCFVLGSLCDKNVLLDFLLDISRAGNASALYTLNCILRGIKEKTTNIVQILEEYLARLRFPQPSSQLSKIKAQIDKEMLTCQLLEGIGVLASLCCVDYRHKFINETLFVLIAYSGFENYMVSQTAKNTMQDLADTFDYTCINHLIAENVNYITNCVNIKLRHFENIDEVNVVITKILNITNLNCLPYLERTLDEAIATLDVNYQSGNKCLFKILHTFVKVVYNLQRTACEQSNDVSHESTFKSVERDEKEEKKVEKMEDFRNKVQCYLRNKKIAECLQIDESVETNEEKESSEEQEERVEQEAEASERAKSKLPIYASMILKILERCKHIISHPDVKIRLMTLDSIAYGMRVIRNFEEHLLPMAHQLWHPLVARFKDNDVMIIMSAFTCLLAMAETCKDFVRSRTLKEVLPSLIYFLKCEAKRSYRKDTPAYRFTLNYKLQLQLLSGLGKLANDLLITERDLWTLVDATLPYFSAKQPRELQKAALNAFKFYIQIDPCVCWYFLMQLYNDRADCDDYSGLAAVNFEGWQSDDCKRNVNVVLKEEYT</sequence>
<keyword evidence="7" id="KW-1185">Reference proteome</keyword>
<dbReference type="PANTHER" id="PTHR18460:SF3">
    <property type="entry name" value="TELO2-INTERACTING PROTEIN 1 HOMOLOG"/>
    <property type="match status" value="1"/>
</dbReference>
<dbReference type="InterPro" id="IPR016024">
    <property type="entry name" value="ARM-type_fold"/>
</dbReference>
<dbReference type="EMBL" id="NCKU01002238">
    <property type="protein sequence ID" value="RWS10068.1"/>
    <property type="molecule type" value="Genomic_DNA"/>
</dbReference>
<evidence type="ECO:0000259" key="3">
    <source>
        <dbReference type="Pfam" id="PF24181"/>
    </source>
</evidence>
<dbReference type="EMBL" id="NCKU01002588">
    <property type="protein sequence ID" value="RWS09269.1"/>
    <property type="molecule type" value="Genomic_DNA"/>
</dbReference>
<dbReference type="InterPro" id="IPR057567">
    <property type="entry name" value="TPR_TTI1_C"/>
</dbReference>
<comment type="caution">
    <text evidence="5">The sequence shown here is derived from an EMBL/GenBank/DDBJ whole genome shotgun (WGS) entry which is preliminary data.</text>
</comment>
<evidence type="ECO:0000313" key="5">
    <source>
        <dbReference type="EMBL" id="RWS10066.1"/>
    </source>
</evidence>
<feature type="region of interest" description="Disordered" evidence="1">
    <location>
        <begin position="642"/>
        <end position="664"/>
    </location>
</feature>
<dbReference type="PANTHER" id="PTHR18460">
    <property type="entry name" value="TEL2 INTERACTING PROTEIN 1 TTI1 FAMILY MEMBER"/>
    <property type="match status" value="1"/>
</dbReference>
<gene>
    <name evidence="4" type="ORF">B4U79_00058</name>
    <name evidence="6" type="ORF">B4U79_02145</name>
    <name evidence="5" type="ORF">B4U79_15030</name>
</gene>
<accession>A0A3S4R0J3</accession>
<dbReference type="Pfam" id="PF24176">
    <property type="entry name" value="TPR_TTI1_2nd"/>
    <property type="match status" value="1"/>
</dbReference>
<dbReference type="SUPFAM" id="SSF48371">
    <property type="entry name" value="ARM repeat"/>
    <property type="match status" value="1"/>
</dbReference>
<proteinExistence type="predicted"/>
<name>A0A3S4R0J3_9ACAR</name>
<evidence type="ECO:0000313" key="6">
    <source>
        <dbReference type="EMBL" id="RWS10068.1"/>
    </source>
</evidence>
<organism evidence="5 7">
    <name type="scientific">Dinothrombium tinctorium</name>
    <dbReference type="NCBI Taxonomy" id="1965070"/>
    <lineage>
        <taxon>Eukaryota</taxon>
        <taxon>Metazoa</taxon>
        <taxon>Ecdysozoa</taxon>
        <taxon>Arthropoda</taxon>
        <taxon>Chelicerata</taxon>
        <taxon>Arachnida</taxon>
        <taxon>Acari</taxon>
        <taxon>Acariformes</taxon>
        <taxon>Trombidiformes</taxon>
        <taxon>Prostigmata</taxon>
        <taxon>Anystina</taxon>
        <taxon>Parasitengona</taxon>
        <taxon>Trombidioidea</taxon>
        <taxon>Trombidiidae</taxon>
        <taxon>Dinothrombium</taxon>
    </lineage>
</organism>
<dbReference type="InterPro" id="IPR057566">
    <property type="entry name" value="TPR_TTI1_N"/>
</dbReference>
<dbReference type="AlphaFoldDB" id="A0A3S4R0J3"/>
<dbReference type="OrthoDB" id="49511at2759"/>
<evidence type="ECO:0000256" key="1">
    <source>
        <dbReference type="SAM" id="MobiDB-lite"/>
    </source>
</evidence>
<dbReference type="EMBL" id="NCKU01002239">
    <property type="protein sequence ID" value="RWS10066.1"/>
    <property type="molecule type" value="Genomic_DNA"/>
</dbReference>